<sequence length="521" mass="58137">MKRRNFLKYGLSAISLPVLIQGQALGLIPDNAVLKALTSGNKTRKLILIHLKGGNDGLNMFTPLDQYINLRKARPNIIIPQEELIRLTDVLGMHPAMNSFKRLYDLKQALIIQNVSYPSPSLSHFQSQTIVNNASSTELNWNSGWLGRYFQNASPDFPTDFPNTEDAHPLAITIGTQDSPISQGDTANYSISMTDASNNFQQTIQQTQVEEDSPYNHELRFITDAMRVADAYLDPIQEAASKGENQSPLYPEDPKNQLAKQLALVARLIDGGLETPIYVLSLDGFDTHTNQVASESATTQGHHASLLRYLADGILAFQDDLNRMGLEENVIGMVYSEFGRRIASNENLGTDHGTAYPAILFGQPINPTVLGHNPTIPEEVNPFMNLDMQFDFRSIYASIFQQWFQLPEATTQQIMGDEFPILPILKTAEGSTFFYENPVKVTAYPIPTADYLNLKIETKNPQLRISLFNPMGQFVKTLFNQEVEGNLLELQFSVKGLPAGHYILRVQSGDDLVSKKLIITD</sequence>
<dbReference type="Pfam" id="PF07394">
    <property type="entry name" value="DUF1501"/>
    <property type="match status" value="1"/>
</dbReference>
<organism evidence="2 3">
    <name type="scientific">Sunxiuqinia elliptica</name>
    <dbReference type="NCBI Taxonomy" id="655355"/>
    <lineage>
        <taxon>Bacteria</taxon>
        <taxon>Pseudomonadati</taxon>
        <taxon>Bacteroidota</taxon>
        <taxon>Bacteroidia</taxon>
        <taxon>Marinilabiliales</taxon>
        <taxon>Prolixibacteraceae</taxon>
        <taxon>Sunxiuqinia</taxon>
    </lineage>
</organism>
<dbReference type="STRING" id="655355.SAMN05216283_106114"/>
<protein>
    <submittedName>
        <fullName evidence="2">Por secretion system C-terminal sorting domain-containing protein</fullName>
    </submittedName>
</protein>
<feature type="domain" description="Secretion system C-terminal sorting" evidence="1">
    <location>
        <begin position="444"/>
        <end position="519"/>
    </location>
</feature>
<evidence type="ECO:0000259" key="1">
    <source>
        <dbReference type="Pfam" id="PF18962"/>
    </source>
</evidence>
<proteinExistence type="predicted"/>
<dbReference type="PANTHER" id="PTHR43737">
    <property type="entry name" value="BLL7424 PROTEIN"/>
    <property type="match status" value="1"/>
</dbReference>
<dbReference type="EMBL" id="FONW01000006">
    <property type="protein sequence ID" value="SFF43021.1"/>
    <property type="molecule type" value="Genomic_DNA"/>
</dbReference>
<dbReference type="InterPro" id="IPR026444">
    <property type="entry name" value="Secre_tail"/>
</dbReference>
<dbReference type="Pfam" id="PF18962">
    <property type="entry name" value="Por_Secre_tail"/>
    <property type="match status" value="1"/>
</dbReference>
<reference evidence="2 3" key="1">
    <citation type="submission" date="2016-10" db="EMBL/GenBank/DDBJ databases">
        <authorList>
            <person name="de Groot N.N."/>
        </authorList>
    </citation>
    <scope>NUCLEOTIDE SEQUENCE [LARGE SCALE GENOMIC DNA]</scope>
    <source>
        <strain evidence="2 3">CGMCC 1.9156</strain>
    </source>
</reference>
<dbReference type="NCBIfam" id="TIGR04183">
    <property type="entry name" value="Por_Secre_tail"/>
    <property type="match status" value="1"/>
</dbReference>
<dbReference type="Proteomes" id="UP000198964">
    <property type="component" value="Unassembled WGS sequence"/>
</dbReference>
<name>A0A1I2IR74_9BACT</name>
<evidence type="ECO:0000313" key="2">
    <source>
        <dbReference type="EMBL" id="SFF43021.1"/>
    </source>
</evidence>
<dbReference type="AlphaFoldDB" id="A0A1I2IR74"/>
<dbReference type="PANTHER" id="PTHR43737:SF1">
    <property type="entry name" value="DUF1501 DOMAIN-CONTAINING PROTEIN"/>
    <property type="match status" value="1"/>
</dbReference>
<gene>
    <name evidence="2" type="ORF">SAMN05216283_106114</name>
</gene>
<dbReference type="InterPro" id="IPR010869">
    <property type="entry name" value="DUF1501"/>
</dbReference>
<keyword evidence="3" id="KW-1185">Reference proteome</keyword>
<accession>A0A1I2IR74</accession>
<dbReference type="RefSeq" id="WP_093920248.1">
    <property type="nucleotide sequence ID" value="NZ_FONW01000006.1"/>
</dbReference>
<evidence type="ECO:0000313" key="3">
    <source>
        <dbReference type="Proteomes" id="UP000198964"/>
    </source>
</evidence>